<dbReference type="Proteomes" id="UP001161388">
    <property type="component" value="Unassembled WGS sequence"/>
</dbReference>
<accession>A0ABQ5VR57</accession>
<comment type="caution">
    <text evidence="1">The sequence shown here is derived from an EMBL/GenBank/DDBJ whole genome shotgun (WGS) entry which is preliminary data.</text>
</comment>
<gene>
    <name evidence="1" type="ORF">GCM10007927_41960</name>
</gene>
<dbReference type="EMBL" id="BSNL01000023">
    <property type="protein sequence ID" value="GLQ29392.1"/>
    <property type="molecule type" value="Genomic_DNA"/>
</dbReference>
<protein>
    <submittedName>
        <fullName evidence="1">Uncharacterized protein</fullName>
    </submittedName>
</protein>
<sequence length="61" mass="7004">MKSSAAGNMDVLLLLDPGRWQNEFRYYHRPEKEYFCDLLQTTLITSAAGVYTYVKSLRANG</sequence>
<keyword evidence="2" id="KW-1185">Reference proteome</keyword>
<proteinExistence type="predicted"/>
<evidence type="ECO:0000313" key="2">
    <source>
        <dbReference type="Proteomes" id="UP001161388"/>
    </source>
</evidence>
<organism evidence="1 2">
    <name type="scientific">Sulfitobacter pacificus</name>
    <dbReference type="NCBI Taxonomy" id="1499314"/>
    <lineage>
        <taxon>Bacteria</taxon>
        <taxon>Pseudomonadati</taxon>
        <taxon>Pseudomonadota</taxon>
        <taxon>Alphaproteobacteria</taxon>
        <taxon>Rhodobacterales</taxon>
        <taxon>Roseobacteraceae</taxon>
        <taxon>Sulfitobacter</taxon>
    </lineage>
</organism>
<reference evidence="1" key="2">
    <citation type="submission" date="2023-01" db="EMBL/GenBank/DDBJ databases">
        <title>Draft genome sequence of Sulfitobacter pacificus strain NBRC 109915.</title>
        <authorList>
            <person name="Sun Q."/>
            <person name="Mori K."/>
        </authorList>
    </citation>
    <scope>NUCLEOTIDE SEQUENCE</scope>
    <source>
        <strain evidence="1">NBRC 109915</strain>
    </source>
</reference>
<name>A0ABQ5VR57_9RHOB</name>
<reference evidence="1" key="1">
    <citation type="journal article" date="2014" name="Int. J. Syst. Evol. Microbiol.">
        <title>Complete genome of a new Firmicutes species belonging to the dominant human colonic microbiota ('Ruminococcus bicirculans') reveals two chromosomes and a selective capacity to utilize plant glucans.</title>
        <authorList>
            <consortium name="NISC Comparative Sequencing Program"/>
            <person name="Wegmann U."/>
            <person name="Louis P."/>
            <person name="Goesmann A."/>
            <person name="Henrissat B."/>
            <person name="Duncan S.H."/>
            <person name="Flint H.J."/>
        </authorList>
    </citation>
    <scope>NUCLEOTIDE SEQUENCE</scope>
    <source>
        <strain evidence="1">NBRC 109915</strain>
    </source>
</reference>
<evidence type="ECO:0000313" key="1">
    <source>
        <dbReference type="EMBL" id="GLQ29392.1"/>
    </source>
</evidence>